<dbReference type="Pfam" id="PF20917">
    <property type="entry name" value="AsnRS_N"/>
    <property type="match status" value="1"/>
</dbReference>
<evidence type="ECO:0000313" key="14">
    <source>
        <dbReference type="Proteomes" id="UP000095009"/>
    </source>
</evidence>
<comment type="similarity">
    <text evidence="2">Belongs to the class-II aminoacyl-tRNA synthetase family.</text>
</comment>
<evidence type="ECO:0000256" key="4">
    <source>
        <dbReference type="ARBA" id="ARBA00022490"/>
    </source>
</evidence>
<dbReference type="InterPro" id="IPR012340">
    <property type="entry name" value="NA-bd_OB-fold"/>
</dbReference>
<dbReference type="EMBL" id="KV454413">
    <property type="protein sequence ID" value="ODQ63800.1"/>
    <property type="molecule type" value="Genomic_DNA"/>
</dbReference>
<dbReference type="GO" id="GO:0005524">
    <property type="term" value="F:ATP binding"/>
    <property type="evidence" value="ECO:0007669"/>
    <property type="project" value="UniProtKB-KW"/>
</dbReference>
<dbReference type="CDD" id="cd00776">
    <property type="entry name" value="AsxRS_core"/>
    <property type="match status" value="1"/>
</dbReference>
<dbReference type="PANTHER" id="PTHR22594:SF16">
    <property type="entry name" value="ASPARAGINE--TRNA LIGASE, CYTOPLASMIC"/>
    <property type="match status" value="1"/>
</dbReference>
<comment type="subcellular location">
    <subcellularLocation>
        <location evidence="1">Cytoplasm</location>
    </subcellularLocation>
</comment>
<dbReference type="InterPro" id="IPR002312">
    <property type="entry name" value="Asp/Asn-tRNA-synth_IIb"/>
</dbReference>
<evidence type="ECO:0000256" key="8">
    <source>
        <dbReference type="ARBA" id="ARBA00022917"/>
    </source>
</evidence>
<sequence length="567" mass="63208">MSLEAKVASVSLEDKSTPAVYINENTGVDAKTQDGSQAQPYQSAAFALYALGPELSASTTLKVFKEDQYETISPSALKKARKGSDGIAKKLEKAAKQAELAESKRAQDAEKLQAAKAIVFTEDPSLPAPKVIKLHQATENRGVRVKINGWVHRFRAQKGMVFMVLRDGSGFLQCLLTGDLANAYTTQTLTLESTISIYGVINPVLEGQTAPGGHELIADFYQVYGLAPAGEDAITNKVQENADPSLLLDQRHLTLRGETLSAVMKVRASLLRSFRKFYDENHVTEVTPPCMVQTQVEGGSTLFGFDYYGEKAYLTQSSQLYLETCVPALGDVYCIQESFRAERSHTRRHLSEYTHIEAELGFLDFDQFLSHIEDVICSSVDSVLADPIAGPLVKQLNPNFVAPARPFMRMAYADAIEWLKEHNIPNEEGKPFQFGDDIAEAAERKMTDMINKPILLTRFPLEIKSFYMKKCHDDPRVTESVDVLMPNVGEIVGGSMRIDNLDELIAGFEREGIKTDPYYWFLDLRKYGTFPHGGYGLGTERILAWLCDRFTVRECSLYPRFSGRCKP</sequence>
<keyword evidence="14" id="KW-1185">Reference proteome</keyword>
<comment type="catalytic activity">
    <reaction evidence="11">
        <text>tRNA(Asn) + L-asparagine + ATP = L-asparaginyl-tRNA(Asn) + AMP + diphosphate + H(+)</text>
        <dbReference type="Rhea" id="RHEA:11180"/>
        <dbReference type="Rhea" id="RHEA-COMP:9659"/>
        <dbReference type="Rhea" id="RHEA-COMP:9674"/>
        <dbReference type="ChEBI" id="CHEBI:15378"/>
        <dbReference type="ChEBI" id="CHEBI:30616"/>
        <dbReference type="ChEBI" id="CHEBI:33019"/>
        <dbReference type="ChEBI" id="CHEBI:58048"/>
        <dbReference type="ChEBI" id="CHEBI:78442"/>
        <dbReference type="ChEBI" id="CHEBI:78515"/>
        <dbReference type="ChEBI" id="CHEBI:456215"/>
        <dbReference type="EC" id="6.1.1.22"/>
    </reaction>
</comment>
<dbReference type="Pfam" id="PF01336">
    <property type="entry name" value="tRNA_anti-codon"/>
    <property type="match status" value="1"/>
</dbReference>
<dbReference type="InterPro" id="IPR004364">
    <property type="entry name" value="Aa-tRNA-synt_II"/>
</dbReference>
<evidence type="ECO:0000256" key="2">
    <source>
        <dbReference type="ARBA" id="ARBA00008226"/>
    </source>
</evidence>
<dbReference type="Pfam" id="PF00152">
    <property type="entry name" value="tRNA-synt_2"/>
    <property type="match status" value="1"/>
</dbReference>
<keyword evidence="5" id="KW-0436">Ligase</keyword>
<dbReference type="InterPro" id="IPR004365">
    <property type="entry name" value="NA-bd_OB_tRNA"/>
</dbReference>
<dbReference type="InterPro" id="IPR004522">
    <property type="entry name" value="Asn-tRNA-ligase"/>
</dbReference>
<keyword evidence="9 13" id="KW-0030">Aminoacyl-tRNA synthetase</keyword>
<evidence type="ECO:0000256" key="1">
    <source>
        <dbReference type="ARBA" id="ARBA00004496"/>
    </source>
</evidence>
<dbReference type="GO" id="GO:1990825">
    <property type="term" value="F:sequence-specific mRNA binding"/>
    <property type="evidence" value="ECO:0007669"/>
    <property type="project" value="EnsemblFungi"/>
</dbReference>
<dbReference type="InterPro" id="IPR006195">
    <property type="entry name" value="aa-tRNA-synth_II"/>
</dbReference>
<keyword evidence="8" id="KW-0648">Protein biosynthesis</keyword>
<dbReference type="GO" id="GO:0005737">
    <property type="term" value="C:cytoplasm"/>
    <property type="evidence" value="ECO:0007669"/>
    <property type="project" value="UniProtKB-SubCell"/>
</dbReference>
<organism evidence="13 14">
    <name type="scientific">Nadsonia fulvescens var. elongata DSM 6958</name>
    <dbReference type="NCBI Taxonomy" id="857566"/>
    <lineage>
        <taxon>Eukaryota</taxon>
        <taxon>Fungi</taxon>
        <taxon>Dikarya</taxon>
        <taxon>Ascomycota</taxon>
        <taxon>Saccharomycotina</taxon>
        <taxon>Dipodascomycetes</taxon>
        <taxon>Dipodascales</taxon>
        <taxon>Dipodascales incertae sedis</taxon>
        <taxon>Nadsonia</taxon>
    </lineage>
</organism>
<dbReference type="InterPro" id="IPR048952">
    <property type="entry name" value="AsnRS_N"/>
</dbReference>
<keyword evidence="7" id="KW-0067">ATP-binding</keyword>
<dbReference type="Gene3D" id="3.30.1910.20">
    <property type="entry name" value="asparaginyl-tRNA synthetase, N-terminal domain"/>
    <property type="match status" value="1"/>
</dbReference>
<evidence type="ECO:0000256" key="5">
    <source>
        <dbReference type="ARBA" id="ARBA00022598"/>
    </source>
</evidence>
<dbReference type="NCBIfam" id="TIGR00457">
    <property type="entry name" value="asnS"/>
    <property type="match status" value="1"/>
</dbReference>
<dbReference type="OrthoDB" id="1931232at2759"/>
<dbReference type="PROSITE" id="PS50862">
    <property type="entry name" value="AA_TRNA_LIGASE_II"/>
    <property type="match status" value="1"/>
</dbReference>
<evidence type="ECO:0000256" key="6">
    <source>
        <dbReference type="ARBA" id="ARBA00022741"/>
    </source>
</evidence>
<dbReference type="CDD" id="cd04323">
    <property type="entry name" value="AsnRS_cyto_like_N"/>
    <property type="match status" value="1"/>
</dbReference>
<dbReference type="FunFam" id="3.30.930.10:FF:000040">
    <property type="entry name" value="Asparagine--tRNA ligase, cytoplasmic"/>
    <property type="match status" value="1"/>
</dbReference>
<dbReference type="SUPFAM" id="SSF50249">
    <property type="entry name" value="Nucleic acid-binding proteins"/>
    <property type="match status" value="1"/>
</dbReference>
<dbReference type="InterPro" id="IPR045864">
    <property type="entry name" value="aa-tRNA-synth_II/BPL/LPL"/>
</dbReference>
<evidence type="ECO:0000256" key="7">
    <source>
        <dbReference type="ARBA" id="ARBA00022840"/>
    </source>
</evidence>
<name>A0A1E3PER5_9ASCO</name>
<dbReference type="SUPFAM" id="SSF55681">
    <property type="entry name" value="Class II aaRS and biotin synthetases"/>
    <property type="match status" value="1"/>
</dbReference>
<dbReference type="GO" id="GO:0006421">
    <property type="term" value="P:asparaginyl-tRNA aminoacylation"/>
    <property type="evidence" value="ECO:0007669"/>
    <property type="project" value="EnsemblFungi"/>
</dbReference>
<evidence type="ECO:0000313" key="13">
    <source>
        <dbReference type="EMBL" id="ODQ63800.1"/>
    </source>
</evidence>
<dbReference type="GO" id="GO:0004816">
    <property type="term" value="F:asparagine-tRNA ligase activity"/>
    <property type="evidence" value="ECO:0007669"/>
    <property type="project" value="UniProtKB-EC"/>
</dbReference>
<dbReference type="Proteomes" id="UP000095009">
    <property type="component" value="Unassembled WGS sequence"/>
</dbReference>
<feature type="domain" description="Aminoacyl-transfer RNA synthetases class-II family profile" evidence="12">
    <location>
        <begin position="264"/>
        <end position="559"/>
    </location>
</feature>
<proteinExistence type="inferred from homology"/>
<evidence type="ECO:0000256" key="3">
    <source>
        <dbReference type="ARBA" id="ARBA00012816"/>
    </source>
</evidence>
<gene>
    <name evidence="13" type="ORF">NADFUDRAFT_52791</name>
</gene>
<reference evidence="13 14" key="1">
    <citation type="journal article" date="2016" name="Proc. Natl. Acad. Sci. U.S.A.">
        <title>Comparative genomics of biotechnologically important yeasts.</title>
        <authorList>
            <person name="Riley R."/>
            <person name="Haridas S."/>
            <person name="Wolfe K.H."/>
            <person name="Lopes M.R."/>
            <person name="Hittinger C.T."/>
            <person name="Goeker M."/>
            <person name="Salamov A.A."/>
            <person name="Wisecaver J.H."/>
            <person name="Long T.M."/>
            <person name="Calvey C.H."/>
            <person name="Aerts A.L."/>
            <person name="Barry K.W."/>
            <person name="Choi C."/>
            <person name="Clum A."/>
            <person name="Coughlan A.Y."/>
            <person name="Deshpande S."/>
            <person name="Douglass A.P."/>
            <person name="Hanson S.J."/>
            <person name="Klenk H.-P."/>
            <person name="LaButti K.M."/>
            <person name="Lapidus A."/>
            <person name="Lindquist E.A."/>
            <person name="Lipzen A.M."/>
            <person name="Meier-Kolthoff J.P."/>
            <person name="Ohm R.A."/>
            <person name="Otillar R.P."/>
            <person name="Pangilinan J.L."/>
            <person name="Peng Y."/>
            <person name="Rokas A."/>
            <person name="Rosa C.A."/>
            <person name="Scheuner C."/>
            <person name="Sibirny A.A."/>
            <person name="Slot J.C."/>
            <person name="Stielow J.B."/>
            <person name="Sun H."/>
            <person name="Kurtzman C.P."/>
            <person name="Blackwell M."/>
            <person name="Grigoriev I.V."/>
            <person name="Jeffries T.W."/>
        </authorList>
    </citation>
    <scope>NUCLEOTIDE SEQUENCE [LARGE SCALE GENOMIC DNA]</scope>
    <source>
        <strain evidence="13 14">DSM 6958</strain>
    </source>
</reference>
<dbReference type="AlphaFoldDB" id="A0A1E3PER5"/>
<keyword evidence="6" id="KW-0547">Nucleotide-binding</keyword>
<dbReference type="Gene3D" id="2.40.50.140">
    <property type="entry name" value="Nucleic acid-binding proteins"/>
    <property type="match status" value="1"/>
</dbReference>
<dbReference type="PRINTS" id="PR01042">
    <property type="entry name" value="TRNASYNTHASP"/>
</dbReference>
<dbReference type="PANTHER" id="PTHR22594">
    <property type="entry name" value="ASPARTYL/LYSYL-TRNA SYNTHETASE"/>
    <property type="match status" value="1"/>
</dbReference>
<keyword evidence="4" id="KW-0963">Cytoplasm</keyword>
<dbReference type="STRING" id="857566.A0A1E3PER5"/>
<evidence type="ECO:0000256" key="11">
    <source>
        <dbReference type="ARBA" id="ARBA00047844"/>
    </source>
</evidence>
<dbReference type="EC" id="6.1.1.22" evidence="3"/>
<evidence type="ECO:0000256" key="9">
    <source>
        <dbReference type="ARBA" id="ARBA00023146"/>
    </source>
</evidence>
<evidence type="ECO:0000256" key="10">
    <source>
        <dbReference type="ARBA" id="ARBA00029886"/>
    </source>
</evidence>
<accession>A0A1E3PER5</accession>
<evidence type="ECO:0000259" key="12">
    <source>
        <dbReference type="PROSITE" id="PS50862"/>
    </source>
</evidence>
<protein>
    <recommendedName>
        <fullName evidence="3">asparagine--tRNA ligase</fullName>
        <ecNumber evidence="3">6.1.1.22</ecNumber>
    </recommendedName>
    <alternativeName>
        <fullName evidence="10">Asparaginyl-tRNA synthetase</fullName>
    </alternativeName>
</protein>
<dbReference type="Gene3D" id="3.30.930.10">
    <property type="entry name" value="Bira Bifunctional Protein, Domain 2"/>
    <property type="match status" value="1"/>
</dbReference>